<feature type="compositionally biased region" description="Basic and acidic residues" evidence="1">
    <location>
        <begin position="219"/>
        <end position="241"/>
    </location>
</feature>
<sequence>MRKKAITLAVLFSVAGGILACVYGNYKYQEFYHSPEQVQKRQEELYAVQREALASDRKLVASDAKERTEKDLKLYFEEYPVRKVSITSDFSKEKNGYLWLDYAVITVEPPDNWGEWEEWQKLRGMESVASQVHSSMSDAALADLPDGFDMSYEEIADSPEDLKCYGKSVEYRKIVDLTVADQAESRRLTYTDTKDLYQDETYYIAGEKQDVDAIQASRYEENKENSENTDNRGTEYPETHIYDGYGTDRSNTPTVSPTVQGRDEDEYHVNDYDDPEDFYEDNADDFEDEEDAEDYYDEYHE</sequence>
<proteinExistence type="predicted"/>
<evidence type="ECO:0000256" key="1">
    <source>
        <dbReference type="SAM" id="MobiDB-lite"/>
    </source>
</evidence>
<comment type="caution">
    <text evidence="2">The sequence shown here is derived from an EMBL/GenBank/DDBJ whole genome shotgun (WGS) entry which is preliminary data.</text>
</comment>
<evidence type="ECO:0000313" key="3">
    <source>
        <dbReference type="Proteomes" id="UP000466864"/>
    </source>
</evidence>
<dbReference type="AlphaFoldDB" id="A0A7X2P7V5"/>
<feature type="compositionally biased region" description="Basic and acidic residues" evidence="1">
    <location>
        <begin position="261"/>
        <end position="271"/>
    </location>
</feature>
<reference evidence="2 3" key="1">
    <citation type="submission" date="2019-08" db="EMBL/GenBank/DDBJ databases">
        <title>In-depth cultivation of the pig gut microbiome towards novel bacterial diversity and tailored functional studies.</title>
        <authorList>
            <person name="Wylensek D."/>
            <person name="Hitch T.C.A."/>
            <person name="Clavel T."/>
        </authorList>
    </citation>
    <scope>NUCLEOTIDE SEQUENCE [LARGE SCALE GENOMIC DNA]</scope>
    <source>
        <strain evidence="2 3">Oil+RF-744-WCA-WT-13</strain>
    </source>
</reference>
<dbReference type="PROSITE" id="PS51257">
    <property type="entry name" value="PROKAR_LIPOPROTEIN"/>
    <property type="match status" value="1"/>
</dbReference>
<gene>
    <name evidence="2" type="ORF">FYJ60_06035</name>
</gene>
<accession>A0A7X2P7V5</accession>
<dbReference type="EMBL" id="VUMV01000003">
    <property type="protein sequence ID" value="MST81872.1"/>
    <property type="molecule type" value="Genomic_DNA"/>
</dbReference>
<name>A0A7X2P7V5_9FIRM</name>
<keyword evidence="3" id="KW-1185">Reference proteome</keyword>
<feature type="compositionally biased region" description="Polar residues" evidence="1">
    <location>
        <begin position="248"/>
        <end position="259"/>
    </location>
</feature>
<organism evidence="2 3">
    <name type="scientific">Bilifractor porci</name>
    <dbReference type="NCBI Taxonomy" id="2606636"/>
    <lineage>
        <taxon>Bacteria</taxon>
        <taxon>Bacillati</taxon>
        <taxon>Bacillota</taxon>
        <taxon>Clostridia</taxon>
        <taxon>Lachnospirales</taxon>
        <taxon>Lachnospiraceae</taxon>
        <taxon>Bilifractor</taxon>
    </lineage>
</organism>
<feature type="compositionally biased region" description="Acidic residues" evidence="1">
    <location>
        <begin position="272"/>
        <end position="301"/>
    </location>
</feature>
<feature type="region of interest" description="Disordered" evidence="1">
    <location>
        <begin position="219"/>
        <end position="301"/>
    </location>
</feature>
<evidence type="ECO:0000313" key="2">
    <source>
        <dbReference type="EMBL" id="MST81872.1"/>
    </source>
</evidence>
<protein>
    <submittedName>
        <fullName evidence="2">Uncharacterized protein</fullName>
    </submittedName>
</protein>
<dbReference type="Proteomes" id="UP000466864">
    <property type="component" value="Unassembled WGS sequence"/>
</dbReference>
<dbReference type="RefSeq" id="WP_154457777.1">
    <property type="nucleotide sequence ID" value="NZ_VUMV01000003.1"/>
</dbReference>